<dbReference type="RefSeq" id="WP_135839151.1">
    <property type="nucleotide sequence ID" value="NZ_SRRO01000001.1"/>
</dbReference>
<sequence length="74" mass="8164">MFGLGNRWAGRHGAAGGDLEKRVAALEEAVQENRALNVRLAELTDVVTELLLPVAARDEERLEELLGKYRGDFS</sequence>
<feature type="domain" description="DUF6752" evidence="1">
    <location>
        <begin position="19"/>
        <end position="72"/>
    </location>
</feature>
<protein>
    <recommendedName>
        <fullName evidence="1">DUF6752 domain-containing protein</fullName>
    </recommendedName>
</protein>
<proteinExistence type="predicted"/>
<evidence type="ECO:0000313" key="3">
    <source>
        <dbReference type="Proteomes" id="UP000297496"/>
    </source>
</evidence>
<dbReference type="InterPro" id="IPR046640">
    <property type="entry name" value="DUF6752"/>
</dbReference>
<dbReference type="Proteomes" id="UP000297496">
    <property type="component" value="Unassembled WGS sequence"/>
</dbReference>
<evidence type="ECO:0000259" key="1">
    <source>
        <dbReference type="Pfam" id="PF20537"/>
    </source>
</evidence>
<accession>A0A4Z1C5W3</accession>
<comment type="caution">
    <text evidence="2">The sequence shown here is derived from an EMBL/GenBank/DDBJ whole genome shotgun (WGS) entry which is preliminary data.</text>
</comment>
<evidence type="ECO:0000313" key="2">
    <source>
        <dbReference type="EMBL" id="TGN64642.1"/>
    </source>
</evidence>
<name>A0A4Z1C5W3_9ACTN</name>
<dbReference type="Pfam" id="PF20537">
    <property type="entry name" value="DUF6752"/>
    <property type="match status" value="1"/>
</dbReference>
<organism evidence="2 3">
    <name type="scientific">Nocardioides eburneiflavus</name>
    <dbReference type="NCBI Taxonomy" id="2518372"/>
    <lineage>
        <taxon>Bacteria</taxon>
        <taxon>Bacillati</taxon>
        <taxon>Actinomycetota</taxon>
        <taxon>Actinomycetes</taxon>
        <taxon>Propionibacteriales</taxon>
        <taxon>Nocardioidaceae</taxon>
        <taxon>Nocardioides</taxon>
    </lineage>
</organism>
<keyword evidence="3" id="KW-1185">Reference proteome</keyword>
<dbReference type="OrthoDB" id="4951290at2"/>
<dbReference type="EMBL" id="SRRO01000001">
    <property type="protein sequence ID" value="TGN64642.1"/>
    <property type="molecule type" value="Genomic_DNA"/>
</dbReference>
<gene>
    <name evidence="2" type="ORF">EXE59_12215</name>
</gene>
<dbReference type="AlphaFoldDB" id="A0A4Z1C5W3"/>
<reference evidence="2 3" key="1">
    <citation type="submission" date="2019-04" db="EMBL/GenBank/DDBJ databases">
        <title>Three New Species of Nocardioides, Nocardioides euryhalodurans sp. nov., Nocardioides seonyuensis sp. nov. and Nocardioides eburneoflavus sp. nov. Isolated from Soil.</title>
        <authorList>
            <person name="Roh S.G."/>
            <person name="Lee C."/>
            <person name="Kim M.-K."/>
            <person name="Kim S.B."/>
        </authorList>
    </citation>
    <scope>NUCLEOTIDE SEQUENCE [LARGE SCALE GENOMIC DNA]</scope>
    <source>
        <strain evidence="2 3">MMS17-SY213</strain>
    </source>
</reference>